<keyword evidence="1" id="KW-0472">Membrane</keyword>
<reference evidence="2 3" key="1">
    <citation type="submission" date="2019-07" db="EMBL/GenBank/DDBJ databases">
        <authorList>
            <person name="Jastrzebski P J."/>
            <person name="Paukszto L."/>
            <person name="Jastrzebski P J."/>
        </authorList>
    </citation>
    <scope>NUCLEOTIDE SEQUENCE [LARGE SCALE GENOMIC DNA]</scope>
    <source>
        <strain evidence="2 3">WMS-il1</strain>
    </source>
</reference>
<proteinExistence type="predicted"/>
<organism evidence="2 3">
    <name type="scientific">Hymenolepis diminuta</name>
    <name type="common">Rat tapeworm</name>
    <dbReference type="NCBI Taxonomy" id="6216"/>
    <lineage>
        <taxon>Eukaryota</taxon>
        <taxon>Metazoa</taxon>
        <taxon>Spiralia</taxon>
        <taxon>Lophotrochozoa</taxon>
        <taxon>Platyhelminthes</taxon>
        <taxon>Cestoda</taxon>
        <taxon>Eucestoda</taxon>
        <taxon>Cyclophyllidea</taxon>
        <taxon>Hymenolepididae</taxon>
        <taxon>Hymenolepis</taxon>
    </lineage>
</organism>
<evidence type="ECO:0000313" key="3">
    <source>
        <dbReference type="Proteomes" id="UP000321570"/>
    </source>
</evidence>
<name>A0A564Y4G6_HYMDI</name>
<dbReference type="AlphaFoldDB" id="A0A564Y4G6"/>
<evidence type="ECO:0000256" key="1">
    <source>
        <dbReference type="SAM" id="Phobius"/>
    </source>
</evidence>
<accession>A0A564Y4G6</accession>
<gene>
    <name evidence="2" type="ORF">WMSIL1_LOCUS2895</name>
</gene>
<keyword evidence="1" id="KW-0812">Transmembrane</keyword>
<dbReference type="Proteomes" id="UP000321570">
    <property type="component" value="Unassembled WGS sequence"/>
</dbReference>
<sequence>MNGPNKTKSNGVNNQNERRVELLNFTNYIQATSTNPICQILLTKLDEEYIVTLNKILTYSPIIRKLTVTGRCENLETNLFAISKHHQMSIIAWIVFWCDIVPVLINYFAPNSVKETMNFYVSGVRYVDLYRLLDMCFKAIRIQEKFDADYYRKRYYAKFRKKLHR</sequence>
<dbReference type="EMBL" id="CABIJS010000088">
    <property type="protein sequence ID" value="VUZ42195.1"/>
    <property type="molecule type" value="Genomic_DNA"/>
</dbReference>
<keyword evidence="3" id="KW-1185">Reference proteome</keyword>
<feature type="transmembrane region" description="Helical" evidence="1">
    <location>
        <begin position="90"/>
        <end position="109"/>
    </location>
</feature>
<keyword evidence="1" id="KW-1133">Transmembrane helix</keyword>
<protein>
    <submittedName>
        <fullName evidence="2">Uncharacterized protein</fullName>
    </submittedName>
</protein>
<evidence type="ECO:0000313" key="2">
    <source>
        <dbReference type="EMBL" id="VUZ42195.1"/>
    </source>
</evidence>